<proteinExistence type="predicted"/>
<dbReference type="AlphaFoldDB" id="A0A495FN22"/>
<organism evidence="1 2">
    <name type="scientific">Arthrobacter oryzae</name>
    <dbReference type="NCBI Taxonomy" id="409290"/>
    <lineage>
        <taxon>Bacteria</taxon>
        <taxon>Bacillati</taxon>
        <taxon>Actinomycetota</taxon>
        <taxon>Actinomycetes</taxon>
        <taxon>Micrococcales</taxon>
        <taxon>Micrococcaceae</taxon>
        <taxon>Arthrobacter</taxon>
    </lineage>
</organism>
<dbReference type="Proteomes" id="UP000276055">
    <property type="component" value="Unassembled WGS sequence"/>
</dbReference>
<sequence>MTIMCQLFTISRASRPAGPPAVMTTLTQGS</sequence>
<dbReference type="EMBL" id="RBIR01000001">
    <property type="protein sequence ID" value="RKR30131.1"/>
    <property type="molecule type" value="Genomic_DNA"/>
</dbReference>
<reference evidence="1 2" key="1">
    <citation type="submission" date="2018-10" db="EMBL/GenBank/DDBJ databases">
        <title>Genomic Encyclopedia of Type Strains, Phase IV (KMG-IV): sequencing the most valuable type-strain genomes for metagenomic binning, comparative biology and taxonomic classification.</title>
        <authorList>
            <person name="Goeker M."/>
        </authorList>
    </citation>
    <scope>NUCLEOTIDE SEQUENCE [LARGE SCALE GENOMIC DNA]</scope>
    <source>
        <strain evidence="1 2">DSM 25586</strain>
    </source>
</reference>
<protein>
    <submittedName>
        <fullName evidence="1">Uncharacterized protein</fullName>
    </submittedName>
</protein>
<evidence type="ECO:0000313" key="1">
    <source>
        <dbReference type="EMBL" id="RKR30131.1"/>
    </source>
</evidence>
<accession>A0A495FN22</accession>
<evidence type="ECO:0000313" key="2">
    <source>
        <dbReference type="Proteomes" id="UP000276055"/>
    </source>
</evidence>
<name>A0A495FN22_9MICC</name>
<comment type="caution">
    <text evidence="1">The sequence shown here is derived from an EMBL/GenBank/DDBJ whole genome shotgun (WGS) entry which is preliminary data.</text>
</comment>
<gene>
    <name evidence="1" type="ORF">C8D78_0450</name>
</gene>